<keyword evidence="3" id="KW-0812">Transmembrane</keyword>
<feature type="domain" description="NodB homology" evidence="4">
    <location>
        <begin position="237"/>
        <end position="411"/>
    </location>
</feature>
<dbReference type="GO" id="GO:0005975">
    <property type="term" value="P:carbohydrate metabolic process"/>
    <property type="evidence" value="ECO:0007669"/>
    <property type="project" value="InterPro"/>
</dbReference>
<evidence type="ECO:0000256" key="3">
    <source>
        <dbReference type="SAM" id="Phobius"/>
    </source>
</evidence>
<name>A0A7X1Z7I7_9LACT</name>
<dbReference type="Gene3D" id="3.20.20.370">
    <property type="entry name" value="Glycoside hydrolase/deacetylase"/>
    <property type="match status" value="1"/>
</dbReference>
<dbReference type="SUPFAM" id="SSF88713">
    <property type="entry name" value="Glycoside hydrolase/deacetylase"/>
    <property type="match status" value="1"/>
</dbReference>
<dbReference type="InterPro" id="IPR050248">
    <property type="entry name" value="Polysacc_deacetylase_ArnD"/>
</dbReference>
<dbReference type="PANTHER" id="PTHR10587:SF133">
    <property type="entry name" value="CHITIN DEACETYLASE 1-RELATED"/>
    <property type="match status" value="1"/>
</dbReference>
<keyword evidence="1" id="KW-0479">Metal-binding</keyword>
<gene>
    <name evidence="5" type="ORF">GHI93_04260</name>
</gene>
<organism evidence="5 6">
    <name type="scientific">Lactococcus hircilactis</name>
    <dbReference type="NCBI Taxonomy" id="1494462"/>
    <lineage>
        <taxon>Bacteria</taxon>
        <taxon>Bacillati</taxon>
        <taxon>Bacillota</taxon>
        <taxon>Bacilli</taxon>
        <taxon>Lactobacillales</taxon>
        <taxon>Streptococcaceae</taxon>
        <taxon>Lactococcus</taxon>
    </lineage>
</organism>
<dbReference type="GO" id="GO:0016810">
    <property type="term" value="F:hydrolase activity, acting on carbon-nitrogen (but not peptide) bonds"/>
    <property type="evidence" value="ECO:0007669"/>
    <property type="project" value="InterPro"/>
</dbReference>
<evidence type="ECO:0000313" key="5">
    <source>
        <dbReference type="EMBL" id="MQW39153.1"/>
    </source>
</evidence>
<dbReference type="InterPro" id="IPR002509">
    <property type="entry name" value="NODB_dom"/>
</dbReference>
<keyword evidence="3" id="KW-1133">Transmembrane helix</keyword>
<keyword evidence="3" id="KW-0472">Membrane</keyword>
<keyword evidence="2" id="KW-0378">Hydrolase</keyword>
<comment type="caution">
    <text evidence="5">The sequence shown here is derived from an EMBL/GenBank/DDBJ whole genome shotgun (WGS) entry which is preliminary data.</text>
</comment>
<dbReference type="PANTHER" id="PTHR10587">
    <property type="entry name" value="GLYCOSYL TRANSFERASE-RELATED"/>
    <property type="match status" value="1"/>
</dbReference>
<dbReference type="EMBL" id="WITJ01000005">
    <property type="protein sequence ID" value="MQW39153.1"/>
    <property type="molecule type" value="Genomic_DNA"/>
</dbReference>
<dbReference type="InterPro" id="IPR011330">
    <property type="entry name" value="Glyco_hydro/deAcase_b/a-brl"/>
</dbReference>
<sequence>MPKKSGGHLTENRRRRRHIRKRRVTIVITSFLVIILAITGFGVFKVYENAKEKPFITQLSKHLNSLYVNHVFPSQLATKAGIAKFSSELTNEKSKISSSSFEAFKKKIAVLDLKIDKQNAINALFASPVFSGEKVSASTVKDTTYQKNIDEVSLNKLPDDRFLTQAKKELDNAQTQVKKRDQAQVSFQKLVDVVAQNPSNSHLLDAQNVLDKLPEAAKAKETQALVNAVQKFYAGKKLIALTFDDGPDATTTPTLLNSLEKDNVNVTFFEIGSSIAGNEAILKRETADGDQICSHTWTHPQLTSLSSAAANLEITRAANLITQVTGQDWPFYRPPYEAVNQTVLNSVNMSAVNYDVDTEDWKDSTSAPVYAAAMAGAHDGAIVLMHDIHPWSVAAAPQVIDSLKAQGYTFVTVSQLIYARSGAIQIHHDYFGW</sequence>
<dbReference type="GO" id="GO:0046872">
    <property type="term" value="F:metal ion binding"/>
    <property type="evidence" value="ECO:0007669"/>
    <property type="project" value="UniProtKB-KW"/>
</dbReference>
<accession>A0A7X1Z7I7</accession>
<reference evidence="5 6" key="1">
    <citation type="submission" date="2019-10" db="EMBL/GenBank/DDBJ databases">
        <authorList>
            <person name="Dong K."/>
        </authorList>
    </citation>
    <scope>NUCLEOTIDE SEQUENCE [LARGE SCALE GENOMIC DNA]</scope>
    <source>
        <strain evidence="5 6">DSM 28960</strain>
    </source>
</reference>
<evidence type="ECO:0000256" key="1">
    <source>
        <dbReference type="ARBA" id="ARBA00022723"/>
    </source>
</evidence>
<dbReference type="GO" id="GO:0016020">
    <property type="term" value="C:membrane"/>
    <property type="evidence" value="ECO:0007669"/>
    <property type="project" value="TreeGrafter"/>
</dbReference>
<feature type="transmembrane region" description="Helical" evidence="3">
    <location>
        <begin position="24"/>
        <end position="44"/>
    </location>
</feature>
<evidence type="ECO:0000259" key="4">
    <source>
        <dbReference type="PROSITE" id="PS51677"/>
    </source>
</evidence>
<proteinExistence type="predicted"/>
<evidence type="ECO:0000313" key="6">
    <source>
        <dbReference type="Proteomes" id="UP000439550"/>
    </source>
</evidence>
<dbReference type="AlphaFoldDB" id="A0A7X1Z7I7"/>
<keyword evidence="6" id="KW-1185">Reference proteome</keyword>
<protein>
    <submittedName>
        <fullName evidence="5">Polysaccharide deacetylase family protein</fullName>
    </submittedName>
</protein>
<dbReference type="Pfam" id="PF01522">
    <property type="entry name" value="Polysacc_deac_1"/>
    <property type="match status" value="1"/>
</dbReference>
<dbReference type="Proteomes" id="UP000439550">
    <property type="component" value="Unassembled WGS sequence"/>
</dbReference>
<dbReference type="PROSITE" id="PS51677">
    <property type="entry name" value="NODB"/>
    <property type="match status" value="1"/>
</dbReference>
<evidence type="ECO:0000256" key="2">
    <source>
        <dbReference type="ARBA" id="ARBA00022801"/>
    </source>
</evidence>